<proteinExistence type="predicted"/>
<comment type="caution">
    <text evidence="3">The sequence shown here is derived from an EMBL/GenBank/DDBJ whole genome shotgun (WGS) entry which is preliminary data.</text>
</comment>
<evidence type="ECO:0000313" key="4">
    <source>
        <dbReference type="Proteomes" id="UP000185963"/>
    </source>
</evidence>
<keyword evidence="2" id="KW-1133">Transmembrane helix</keyword>
<feature type="compositionally biased region" description="Low complexity" evidence="1">
    <location>
        <begin position="7"/>
        <end position="23"/>
    </location>
</feature>
<feature type="transmembrane region" description="Helical" evidence="2">
    <location>
        <begin position="244"/>
        <end position="262"/>
    </location>
</feature>
<protein>
    <recommendedName>
        <fullName evidence="5">PqqD family protein</fullName>
    </recommendedName>
</protein>
<dbReference type="Proteomes" id="UP000185963">
    <property type="component" value="Unassembled WGS sequence"/>
</dbReference>
<evidence type="ECO:0000256" key="2">
    <source>
        <dbReference type="SAM" id="Phobius"/>
    </source>
</evidence>
<dbReference type="EMBL" id="MSKS01000014">
    <property type="protein sequence ID" value="OLO71046.1"/>
    <property type="molecule type" value="Genomic_DNA"/>
</dbReference>
<dbReference type="AlphaFoldDB" id="A0A1Q8WSE3"/>
<feature type="region of interest" description="Disordered" evidence="1">
    <location>
        <begin position="103"/>
        <end position="141"/>
    </location>
</feature>
<organism evidence="3 4">
    <name type="scientific">Actinomyces oris</name>
    <dbReference type="NCBI Taxonomy" id="544580"/>
    <lineage>
        <taxon>Bacteria</taxon>
        <taxon>Bacillati</taxon>
        <taxon>Actinomycetota</taxon>
        <taxon>Actinomycetes</taxon>
        <taxon>Actinomycetales</taxon>
        <taxon>Actinomycetaceae</taxon>
        <taxon>Actinomyces</taxon>
    </lineage>
</organism>
<dbReference type="InterPro" id="IPR008792">
    <property type="entry name" value="PQQD"/>
</dbReference>
<evidence type="ECO:0000313" key="3">
    <source>
        <dbReference type="EMBL" id="OLO71046.1"/>
    </source>
</evidence>
<dbReference type="RefSeq" id="WP_075390165.1">
    <property type="nucleotide sequence ID" value="NZ_MSKS01000014.1"/>
</dbReference>
<dbReference type="InterPro" id="IPR041881">
    <property type="entry name" value="PqqD_sf"/>
</dbReference>
<reference evidence="3 4" key="1">
    <citation type="submission" date="2016-12" db="EMBL/GenBank/DDBJ databases">
        <title>Genomic comparison of strains in the 'Actinomyces naeslundii' group.</title>
        <authorList>
            <person name="Mughal S.R."/>
            <person name="Do T."/>
            <person name="Gilbert S.C."/>
            <person name="Witherden E.A."/>
            <person name="Didelot X."/>
            <person name="Beighton D."/>
        </authorList>
    </citation>
    <scope>NUCLEOTIDE SEQUENCE [LARGE SCALE GENOMIC DNA]</scope>
    <source>
        <strain evidence="3 4">WE8B-23</strain>
    </source>
</reference>
<feature type="transmembrane region" description="Helical" evidence="2">
    <location>
        <begin position="274"/>
        <end position="297"/>
    </location>
</feature>
<dbReference type="Gene3D" id="1.10.10.1150">
    <property type="entry name" value="Coenzyme PQQ synthesis protein D (PqqD)"/>
    <property type="match status" value="1"/>
</dbReference>
<feature type="region of interest" description="Disordered" evidence="1">
    <location>
        <begin position="1"/>
        <end position="23"/>
    </location>
</feature>
<accession>A0A1Q8WSE3</accession>
<sequence>MSTVMSTARTTPTIPGGRPTSPIPRLRRGVSLIVGMDNQPMLFDSDSGKYHRLGAAAAFIVNQFDGVRPLPTIIEELPQDIDEAGAKRITGLVDNLRDKGLLAGGEPDSADPAAPDASAAPVRTRRSRGRHTAQPRRARHLKVERPRRSGGWWLPRIIIARKYHRVVAPIVTLLQRLPAPALSWVFLALAACGYVAGAMALRSLAGGPRPGVLVFVTAVAIQLVSILLHESWHAIVAGYLGTPIRGLGVALMFWAIPIAYVDRTDSYRVRSRRGLTMLALAGIFSDGVVCGLEAAVAWASTGMVRQVALTLCAFQLTMLVTNLNPLTQSDGVAAIEAASGSVNLRGRSMFVLRCVLRRQPLPPALAVMRPAVRWGYFIYGLACSLLGLLAFVMSIVWIGYWLYALLKGFLL</sequence>
<gene>
    <name evidence="3" type="ORF">BKH20_04730</name>
</gene>
<feature type="transmembrane region" description="Helical" evidence="2">
    <location>
        <begin position="376"/>
        <end position="403"/>
    </location>
</feature>
<keyword evidence="2" id="KW-0472">Membrane</keyword>
<feature type="compositionally biased region" description="Low complexity" evidence="1">
    <location>
        <begin position="110"/>
        <end position="121"/>
    </location>
</feature>
<evidence type="ECO:0000256" key="1">
    <source>
        <dbReference type="SAM" id="MobiDB-lite"/>
    </source>
</evidence>
<dbReference type="Pfam" id="PF05402">
    <property type="entry name" value="PqqD"/>
    <property type="match status" value="1"/>
</dbReference>
<dbReference type="OrthoDB" id="2680017at2"/>
<evidence type="ECO:0008006" key="5">
    <source>
        <dbReference type="Google" id="ProtNLM"/>
    </source>
</evidence>
<feature type="transmembrane region" description="Helical" evidence="2">
    <location>
        <begin position="213"/>
        <end position="232"/>
    </location>
</feature>
<feature type="compositionally biased region" description="Basic residues" evidence="1">
    <location>
        <begin position="123"/>
        <end position="140"/>
    </location>
</feature>
<feature type="transmembrane region" description="Helical" evidence="2">
    <location>
        <begin position="181"/>
        <end position="201"/>
    </location>
</feature>
<keyword evidence="2" id="KW-0812">Transmembrane</keyword>
<name>A0A1Q8WSE3_9ACTO</name>